<evidence type="ECO:0000256" key="3">
    <source>
        <dbReference type="ARBA" id="ARBA00022694"/>
    </source>
</evidence>
<evidence type="ECO:0000256" key="8">
    <source>
        <dbReference type="ARBA" id="ARBA00022833"/>
    </source>
</evidence>
<dbReference type="PANTHER" id="PTHR46018">
    <property type="entry name" value="ZINC PHOSPHODIESTERASE ELAC PROTEIN 1"/>
    <property type="match status" value="1"/>
</dbReference>
<evidence type="ECO:0000256" key="5">
    <source>
        <dbReference type="ARBA" id="ARBA00022723"/>
    </source>
</evidence>
<evidence type="ECO:0000256" key="4">
    <source>
        <dbReference type="ARBA" id="ARBA00022722"/>
    </source>
</evidence>
<dbReference type="Pfam" id="PF23023">
    <property type="entry name" value="Anti-Pycsar_Apyc1"/>
    <property type="match status" value="1"/>
</dbReference>
<evidence type="ECO:0000256" key="1">
    <source>
        <dbReference type="ARBA" id="ARBA00001947"/>
    </source>
</evidence>
<gene>
    <name evidence="9" type="ORF">EZS27_014799</name>
</gene>
<dbReference type="Gene3D" id="3.60.15.10">
    <property type="entry name" value="Ribonuclease Z/Hydroxyacylglutathione hydrolase-like"/>
    <property type="match status" value="1"/>
</dbReference>
<comment type="subunit">
    <text evidence="2">Homodimer.</text>
</comment>
<comment type="cofactor">
    <cofactor evidence="1">
        <name>Zn(2+)</name>
        <dbReference type="ChEBI" id="CHEBI:29105"/>
    </cofactor>
</comment>
<keyword evidence="8" id="KW-0862">Zinc</keyword>
<keyword evidence="5" id="KW-0479">Metal-binding</keyword>
<dbReference type="GO" id="GO:0042781">
    <property type="term" value="F:3'-tRNA processing endoribonuclease activity"/>
    <property type="evidence" value="ECO:0007669"/>
    <property type="project" value="UniProtKB-EC"/>
</dbReference>
<dbReference type="CDD" id="cd07717">
    <property type="entry name" value="RNaseZ_ZiPD-like_MBL-fold"/>
    <property type="match status" value="1"/>
</dbReference>
<dbReference type="EC" id="3.1.26.11" evidence="9"/>
<dbReference type="GO" id="GO:0046872">
    <property type="term" value="F:metal ion binding"/>
    <property type="evidence" value="ECO:0007669"/>
    <property type="project" value="UniProtKB-KW"/>
</dbReference>
<dbReference type="NCBIfam" id="NF000801">
    <property type="entry name" value="PRK00055.1-3"/>
    <property type="match status" value="1"/>
</dbReference>
<dbReference type="HAMAP" id="MF_01818">
    <property type="entry name" value="RNase_Z_BN"/>
    <property type="match status" value="1"/>
</dbReference>
<dbReference type="PANTHER" id="PTHR46018:SF2">
    <property type="entry name" value="ZINC PHOSPHODIESTERASE ELAC PROTEIN 1"/>
    <property type="match status" value="1"/>
</dbReference>
<protein>
    <submittedName>
        <fullName evidence="9">Ribonuclease Z</fullName>
        <ecNumber evidence="9">3.1.26.11</ecNumber>
    </submittedName>
</protein>
<dbReference type="EMBL" id="SNRY01000731">
    <property type="protein sequence ID" value="KAA6337087.1"/>
    <property type="molecule type" value="Genomic_DNA"/>
</dbReference>
<evidence type="ECO:0000256" key="2">
    <source>
        <dbReference type="ARBA" id="ARBA00011738"/>
    </source>
</evidence>
<keyword evidence="6" id="KW-0255">Endonuclease</keyword>
<dbReference type="InterPro" id="IPR036866">
    <property type="entry name" value="RibonucZ/Hydroxyglut_hydro"/>
</dbReference>
<proteinExistence type="inferred from homology"/>
<reference evidence="9" key="1">
    <citation type="submission" date="2019-03" db="EMBL/GenBank/DDBJ databases">
        <title>Single cell metagenomics reveals metabolic interactions within the superorganism composed of flagellate Streblomastix strix and complex community of Bacteroidetes bacteria on its surface.</title>
        <authorList>
            <person name="Treitli S.C."/>
            <person name="Kolisko M."/>
            <person name="Husnik F."/>
            <person name="Keeling P."/>
            <person name="Hampl V."/>
        </authorList>
    </citation>
    <scope>NUCLEOTIDE SEQUENCE</scope>
    <source>
        <strain evidence="9">STM</strain>
    </source>
</reference>
<dbReference type="NCBIfam" id="TIGR02651">
    <property type="entry name" value="RNase_Z"/>
    <property type="match status" value="1"/>
</dbReference>
<evidence type="ECO:0000313" key="9">
    <source>
        <dbReference type="EMBL" id="KAA6337087.1"/>
    </source>
</evidence>
<evidence type="ECO:0000256" key="6">
    <source>
        <dbReference type="ARBA" id="ARBA00022759"/>
    </source>
</evidence>
<dbReference type="AlphaFoldDB" id="A0A5J4RSV5"/>
<name>A0A5J4RSV5_9ZZZZ</name>
<evidence type="ECO:0000256" key="7">
    <source>
        <dbReference type="ARBA" id="ARBA00022801"/>
    </source>
</evidence>
<dbReference type="SUPFAM" id="SSF56281">
    <property type="entry name" value="Metallo-hydrolase/oxidoreductase"/>
    <property type="match status" value="1"/>
</dbReference>
<sequence length="319" mass="35529">MAIEPANAQTDWNRIMERFEVNILGCGSALPTTRHFLSSQVIRLHEKLYMIDCGEGTQLQVRAMKLRFQRLNHIFISHLHGDHCFGLPGLISTLNLLGRTADLHVYAQPDAKNVFQPLMQYFCKGMTYSVIFHDFNPAANEIIFEDRSLTVSTIPLKHRVPSAGFLLEEKPKSPHIIREMIDFHRIPISQIPAIKSGADFSTADGVLIPNRLLTKPAVPPARYAYCSDTAYSEKIISIIEGVDVLYHEATFSNADLARAKETCHSSAQQAATIAKAAHVNQLVLGHFSARYPDETVLLNEARAVFPNTVLANEGKVIIA</sequence>
<keyword evidence="4" id="KW-0540">Nuclease</keyword>
<organism evidence="9">
    <name type="scientific">termite gut metagenome</name>
    <dbReference type="NCBI Taxonomy" id="433724"/>
    <lineage>
        <taxon>unclassified sequences</taxon>
        <taxon>metagenomes</taxon>
        <taxon>organismal metagenomes</taxon>
    </lineage>
</organism>
<dbReference type="InterPro" id="IPR013471">
    <property type="entry name" value="RNase_Z/BN"/>
</dbReference>
<keyword evidence="7 9" id="KW-0378">Hydrolase</keyword>
<keyword evidence="3" id="KW-0819">tRNA processing</keyword>
<accession>A0A5J4RSV5</accession>
<comment type="caution">
    <text evidence="9">The sequence shown here is derived from an EMBL/GenBank/DDBJ whole genome shotgun (WGS) entry which is preliminary data.</text>
</comment>